<dbReference type="GO" id="GO:0006952">
    <property type="term" value="P:defense response"/>
    <property type="evidence" value="ECO:0007669"/>
    <property type="project" value="UniProtKB-KW"/>
</dbReference>
<dbReference type="Pfam" id="PF20160">
    <property type="entry name" value="C-JID"/>
    <property type="match status" value="1"/>
</dbReference>
<keyword evidence="8" id="KW-1185">Reference proteome</keyword>
<dbReference type="InterPro" id="IPR045344">
    <property type="entry name" value="C-JID"/>
</dbReference>
<evidence type="ECO:0000313" key="7">
    <source>
        <dbReference type="EMBL" id="PON74041.1"/>
    </source>
</evidence>
<dbReference type="Pfam" id="PF18052">
    <property type="entry name" value="Rx_N"/>
    <property type="match status" value="1"/>
</dbReference>
<evidence type="ECO:0000256" key="1">
    <source>
        <dbReference type="ARBA" id="ARBA00022614"/>
    </source>
</evidence>
<dbReference type="Proteomes" id="UP000237000">
    <property type="component" value="Unassembled WGS sequence"/>
</dbReference>
<evidence type="ECO:0000313" key="8">
    <source>
        <dbReference type="Proteomes" id="UP000237000"/>
    </source>
</evidence>
<dbReference type="GO" id="GO:0000166">
    <property type="term" value="F:nucleotide binding"/>
    <property type="evidence" value="ECO:0007669"/>
    <property type="project" value="UniProtKB-KW"/>
</dbReference>
<keyword evidence="2" id="KW-0677">Repeat</keyword>
<dbReference type="OrthoDB" id="1162234at2759"/>
<organism evidence="7 8">
    <name type="scientific">Trema orientale</name>
    <name type="common">Charcoal tree</name>
    <name type="synonym">Celtis orientalis</name>
    <dbReference type="NCBI Taxonomy" id="63057"/>
    <lineage>
        <taxon>Eukaryota</taxon>
        <taxon>Viridiplantae</taxon>
        <taxon>Streptophyta</taxon>
        <taxon>Embryophyta</taxon>
        <taxon>Tracheophyta</taxon>
        <taxon>Spermatophyta</taxon>
        <taxon>Magnoliopsida</taxon>
        <taxon>eudicotyledons</taxon>
        <taxon>Gunneridae</taxon>
        <taxon>Pentapetalae</taxon>
        <taxon>rosids</taxon>
        <taxon>fabids</taxon>
        <taxon>Rosales</taxon>
        <taxon>Cannabaceae</taxon>
        <taxon>Trema</taxon>
    </lineage>
</organism>
<evidence type="ECO:0000256" key="4">
    <source>
        <dbReference type="ARBA" id="ARBA00022821"/>
    </source>
</evidence>
<keyword evidence="3" id="KW-0547">Nucleotide-binding</keyword>
<gene>
    <name evidence="7" type="ORF">TorRG33x02_248180</name>
</gene>
<comment type="caution">
    <text evidence="7">The sequence shown here is derived from an EMBL/GenBank/DDBJ whole genome shotgun (WGS) entry which is preliminary data.</text>
</comment>
<evidence type="ECO:0000259" key="6">
    <source>
        <dbReference type="Pfam" id="PF20160"/>
    </source>
</evidence>
<sequence length="912" mass="105631">MGAKGYRFFRKSRSISDALSEELETRLLSSTNIAGNKNRCISKRSISGSLLEELETKLLLMYKALNDAEEKLLEGHVVEEWLSKLIKATFDAQPLIDEIKRELRAEAMERELLQLQSEHTSSFLTSNTASGNADFSNTTSRNALLAKVEDFFGRLKQLKQFIVCYLGLNEQDYTFEVMTSAVKQSLKNIEPTIWMREHLMSLLSRLFQGCCPRKNRFYFVIYLRILSRWFFHHSPGDIAVCYLPPNLHDDEKWVGLELYVVIKCRLPLEGTPSKLAVDIYAHGTSTVHIITYPLILRDGYFGAFSIVSHVPRICFPKELNQCRGISVCFTPITQNIEVEICGTKLLYEKDSELLMNVIVDSAKERGDLWLLYEQIKIYVKDETGSRKAMEQRSSHSDSFISHEQPKVCPEDGTFEHDELEEGYYSLFGSGLVDSLEELFSSADQLVEETIPNLLETSRLSLAPMGGYKKFDSIFLHSKHLFLNDWDCIQETTGDSGYGFKHLHVMIETLVETSCSKYRKKDLNILLEEFFRGSVFVTLSARGRIISVLKHFDPYSTYNFCFPRKEILGWFEHQSSMHTAKIEIPAHLSDDSDWRGLLICASFSVDDHQNSSQETSLKLLCHLTTDECQVNVVPTFHVTKEEFKWSYTRGFIWVTYVPRALLPELNEQRSLEARISSCCPHLTLRTCGIRLLYQQDVEEFKQAIIHCWTSYFDNLETICQFVKDIDKFRQDKFDSAFMYDLCFRDPFTDEHQKWFSVHFKDLSASTCRLSSDPKINLNNWLGLALYAHFREPEKPETTSYDGSDPEIPKYLTSCFKNEMTGQEYIHEYLATGEELNWLREGGFVWLSYLPRSWVLKDTQAAYQLHQHRIMDVYFRSNTRVLPAHHLGIRLVYSDNVEEFQEIIKQCRASMNEA</sequence>
<dbReference type="InParanoid" id="A0A2P5DL79"/>
<evidence type="ECO:0000256" key="2">
    <source>
        <dbReference type="ARBA" id="ARBA00022737"/>
    </source>
</evidence>
<evidence type="ECO:0000259" key="5">
    <source>
        <dbReference type="Pfam" id="PF18052"/>
    </source>
</evidence>
<name>A0A2P5DL79_TREOI</name>
<dbReference type="EMBL" id="JXTC01000263">
    <property type="protein sequence ID" value="PON74041.1"/>
    <property type="molecule type" value="Genomic_DNA"/>
</dbReference>
<evidence type="ECO:0000256" key="3">
    <source>
        <dbReference type="ARBA" id="ARBA00022741"/>
    </source>
</evidence>
<reference evidence="8" key="1">
    <citation type="submission" date="2016-06" db="EMBL/GenBank/DDBJ databases">
        <title>Parallel loss of symbiosis genes in relatives of nitrogen-fixing non-legume Parasponia.</title>
        <authorList>
            <person name="Van Velzen R."/>
            <person name="Holmer R."/>
            <person name="Bu F."/>
            <person name="Rutten L."/>
            <person name="Van Zeijl A."/>
            <person name="Liu W."/>
            <person name="Santuari L."/>
            <person name="Cao Q."/>
            <person name="Sharma T."/>
            <person name="Shen D."/>
            <person name="Roswanjaya Y."/>
            <person name="Wardhani T."/>
            <person name="Kalhor M.S."/>
            <person name="Jansen J."/>
            <person name="Van den Hoogen J."/>
            <person name="Gungor B."/>
            <person name="Hartog M."/>
            <person name="Hontelez J."/>
            <person name="Verver J."/>
            <person name="Yang W.-C."/>
            <person name="Schijlen E."/>
            <person name="Repin R."/>
            <person name="Schilthuizen M."/>
            <person name="Schranz E."/>
            <person name="Heidstra R."/>
            <person name="Miyata K."/>
            <person name="Fedorova E."/>
            <person name="Kohlen W."/>
            <person name="Bisseling T."/>
            <person name="Smit S."/>
            <person name="Geurts R."/>
        </authorList>
    </citation>
    <scope>NUCLEOTIDE SEQUENCE [LARGE SCALE GENOMIC DNA]</scope>
    <source>
        <strain evidence="8">cv. RG33-2</strain>
    </source>
</reference>
<feature type="domain" description="Disease resistance N-terminal" evidence="5">
    <location>
        <begin position="50"/>
        <end position="107"/>
    </location>
</feature>
<protein>
    <submittedName>
        <fullName evidence="7">Uncharacterized protein</fullName>
    </submittedName>
</protein>
<dbReference type="AlphaFoldDB" id="A0A2P5DL79"/>
<proteinExistence type="predicted"/>
<dbReference type="InterPro" id="IPR041118">
    <property type="entry name" value="Rx_N"/>
</dbReference>
<feature type="domain" description="C-JID" evidence="6">
    <location>
        <begin position="561"/>
        <end position="697"/>
    </location>
</feature>
<keyword evidence="4" id="KW-0611">Plant defense</keyword>
<keyword evidence="1" id="KW-0433">Leucine-rich repeat</keyword>
<accession>A0A2P5DL79</accession>